<evidence type="ECO:0000313" key="9">
    <source>
        <dbReference type="WBParaSite" id="TREG1_54690.1"/>
    </source>
</evidence>
<evidence type="ECO:0000313" key="10">
    <source>
        <dbReference type="WBParaSite" id="TREG1_54690.2"/>
    </source>
</evidence>
<feature type="transmembrane region" description="Helical" evidence="7">
    <location>
        <begin position="41"/>
        <end position="69"/>
    </location>
</feature>
<name>A0AA85K0N4_TRIRE</name>
<dbReference type="GO" id="GO:0036376">
    <property type="term" value="P:sodium ion export across plasma membrane"/>
    <property type="evidence" value="ECO:0007669"/>
    <property type="project" value="TreeGrafter"/>
</dbReference>
<dbReference type="WBParaSite" id="TREG1_54690.1">
    <property type="protein sequence ID" value="TREG1_54690.1"/>
    <property type="gene ID" value="TREG1_54690"/>
</dbReference>
<keyword evidence="5 7" id="KW-1133">Transmembrane helix</keyword>
<dbReference type="GO" id="GO:0006883">
    <property type="term" value="P:intracellular sodium ion homeostasis"/>
    <property type="evidence" value="ECO:0007669"/>
    <property type="project" value="TreeGrafter"/>
</dbReference>
<dbReference type="GO" id="GO:0001671">
    <property type="term" value="F:ATPase activator activity"/>
    <property type="evidence" value="ECO:0007669"/>
    <property type="project" value="TreeGrafter"/>
</dbReference>
<dbReference type="PANTHER" id="PTHR11523">
    <property type="entry name" value="SODIUM/POTASSIUM-DEPENDENT ATPASE BETA SUBUNIT"/>
    <property type="match status" value="1"/>
</dbReference>
<organism evidence="8 9">
    <name type="scientific">Trichobilharzia regenti</name>
    <name type="common">Nasal bird schistosome</name>
    <dbReference type="NCBI Taxonomy" id="157069"/>
    <lineage>
        <taxon>Eukaryota</taxon>
        <taxon>Metazoa</taxon>
        <taxon>Spiralia</taxon>
        <taxon>Lophotrochozoa</taxon>
        <taxon>Platyhelminthes</taxon>
        <taxon>Trematoda</taxon>
        <taxon>Digenea</taxon>
        <taxon>Strigeidida</taxon>
        <taxon>Schistosomatoidea</taxon>
        <taxon>Schistosomatidae</taxon>
        <taxon>Trichobilharzia</taxon>
    </lineage>
</organism>
<dbReference type="GO" id="GO:0005890">
    <property type="term" value="C:sodium:potassium-exchanging ATPase complex"/>
    <property type="evidence" value="ECO:0007669"/>
    <property type="project" value="InterPro"/>
</dbReference>
<evidence type="ECO:0000256" key="3">
    <source>
        <dbReference type="ARBA" id="ARBA00022692"/>
    </source>
</evidence>
<comment type="subcellular location">
    <subcellularLocation>
        <location evidence="1">Membrane</location>
        <topology evidence="1">Single-pass type II membrane protein</topology>
    </subcellularLocation>
</comment>
<dbReference type="WBParaSite" id="TREG1_54690.2">
    <property type="protein sequence ID" value="TREG1_54690.2"/>
    <property type="gene ID" value="TREG1_54690"/>
</dbReference>
<reference evidence="8" key="1">
    <citation type="submission" date="2022-06" db="EMBL/GenBank/DDBJ databases">
        <authorList>
            <person name="Berger JAMES D."/>
            <person name="Berger JAMES D."/>
        </authorList>
    </citation>
    <scope>NUCLEOTIDE SEQUENCE [LARGE SCALE GENOMIC DNA]</scope>
</reference>
<protein>
    <recommendedName>
        <fullName evidence="11">Sodium/potassium-transporting ATPase subunit beta</fullName>
    </recommendedName>
</protein>
<keyword evidence="3 7" id="KW-0812">Transmembrane</keyword>
<keyword evidence="6 7" id="KW-0472">Membrane</keyword>
<evidence type="ECO:0000256" key="4">
    <source>
        <dbReference type="ARBA" id="ARBA00022968"/>
    </source>
</evidence>
<dbReference type="PANTHER" id="PTHR11523:SF28">
    <property type="entry name" value="NA_K-ATPASE BETA SUBUNIT ISOFORM 4-RELATED"/>
    <property type="match status" value="1"/>
</dbReference>
<dbReference type="InterPro" id="IPR038702">
    <property type="entry name" value="Na/K_ATPase_sub_beta_sf"/>
</dbReference>
<proteinExistence type="inferred from homology"/>
<dbReference type="Gene3D" id="2.60.40.1660">
    <property type="entry name" value="Na, k-atpase alpha subunit"/>
    <property type="match status" value="1"/>
</dbReference>
<evidence type="ECO:0008006" key="11">
    <source>
        <dbReference type="Google" id="ProtNLM"/>
    </source>
</evidence>
<keyword evidence="4" id="KW-0735">Signal-anchor</keyword>
<dbReference type="GO" id="GO:0030007">
    <property type="term" value="P:intracellular potassium ion homeostasis"/>
    <property type="evidence" value="ECO:0007669"/>
    <property type="project" value="TreeGrafter"/>
</dbReference>
<evidence type="ECO:0000256" key="5">
    <source>
        <dbReference type="ARBA" id="ARBA00022989"/>
    </source>
</evidence>
<sequence length="293" mass="32855">MSMQEFSDNLSTLSYMSRHRIPSWLYDSKSKALFGRTGKSWVLCLLFYATYYACLAAFFTGLLWLVLYFNVPEDHPARTGKQSLLDFKPGLGLRPTVEVQKSMIKFSTGDPQTYFPHVDNIDAFLQTYKDVNAKPDSQFASCKGKDADTKDVDKVCKFSLENLGPCNNKNSYGYSKGTPCVLLKLNKVYGWMPSPEDSSVSNDILVNCSGQNPADDENIGPVAYYPNKTVKGITYGVFSNAYYPYLGQSGYLAPVVAAEFKNPKRHVAILVRCVLYNVKNANKDDLNFEIMVD</sequence>
<dbReference type="WBParaSite" id="TREG1_54690.8">
    <property type="protein sequence ID" value="TREG1_54690.8"/>
    <property type="gene ID" value="TREG1_54690"/>
</dbReference>
<dbReference type="Pfam" id="PF00287">
    <property type="entry name" value="Na_K-ATPase"/>
    <property type="match status" value="1"/>
</dbReference>
<evidence type="ECO:0000256" key="1">
    <source>
        <dbReference type="ARBA" id="ARBA00004606"/>
    </source>
</evidence>
<dbReference type="Proteomes" id="UP000050795">
    <property type="component" value="Unassembled WGS sequence"/>
</dbReference>
<dbReference type="AlphaFoldDB" id="A0AA85K0N4"/>
<evidence type="ECO:0000256" key="6">
    <source>
        <dbReference type="ARBA" id="ARBA00023136"/>
    </source>
</evidence>
<dbReference type="GO" id="GO:1990573">
    <property type="term" value="P:potassium ion import across plasma membrane"/>
    <property type="evidence" value="ECO:0007669"/>
    <property type="project" value="TreeGrafter"/>
</dbReference>
<evidence type="ECO:0000313" key="8">
    <source>
        <dbReference type="Proteomes" id="UP000050795"/>
    </source>
</evidence>
<accession>A0AA85K0N4</accession>
<evidence type="ECO:0000256" key="2">
    <source>
        <dbReference type="ARBA" id="ARBA00005876"/>
    </source>
</evidence>
<keyword evidence="8" id="KW-1185">Reference proteome</keyword>
<reference evidence="9 10" key="2">
    <citation type="submission" date="2023-11" db="UniProtKB">
        <authorList>
            <consortium name="WormBaseParasite"/>
        </authorList>
    </citation>
    <scope>IDENTIFICATION</scope>
</reference>
<dbReference type="InterPro" id="IPR000402">
    <property type="entry name" value="Na/K_ATPase_sub_beta"/>
</dbReference>
<comment type="similarity">
    <text evidence="2">Belongs to the X(+)/potassium ATPases subunit beta family.</text>
</comment>
<evidence type="ECO:0000256" key="7">
    <source>
        <dbReference type="SAM" id="Phobius"/>
    </source>
</evidence>